<comment type="similarity">
    <text evidence="2">Belongs to the AzlC family.</text>
</comment>
<dbReference type="AlphaFoldDB" id="A0A3M6R052"/>
<dbReference type="PANTHER" id="PTHR34979">
    <property type="entry name" value="INNER MEMBRANE PROTEIN YGAZ"/>
    <property type="match status" value="1"/>
</dbReference>
<keyword evidence="10" id="KW-1185">Reference proteome</keyword>
<feature type="transmembrane region" description="Helical" evidence="8">
    <location>
        <begin position="205"/>
        <end position="225"/>
    </location>
</feature>
<dbReference type="OrthoDB" id="3177005at2"/>
<organism evidence="9 10">
    <name type="scientific">Corticibacter populi</name>
    <dbReference type="NCBI Taxonomy" id="1550736"/>
    <lineage>
        <taxon>Bacteria</taxon>
        <taxon>Pseudomonadati</taxon>
        <taxon>Pseudomonadota</taxon>
        <taxon>Betaproteobacteria</taxon>
        <taxon>Burkholderiales</taxon>
        <taxon>Comamonadaceae</taxon>
        <taxon>Corticibacter</taxon>
    </lineage>
</organism>
<dbReference type="GO" id="GO:0005886">
    <property type="term" value="C:plasma membrane"/>
    <property type="evidence" value="ECO:0007669"/>
    <property type="project" value="UniProtKB-SubCell"/>
</dbReference>
<dbReference type="Pfam" id="PF03591">
    <property type="entry name" value="AzlC"/>
    <property type="match status" value="1"/>
</dbReference>
<dbReference type="PANTHER" id="PTHR34979:SF1">
    <property type="entry name" value="INNER MEMBRANE PROTEIN YGAZ"/>
    <property type="match status" value="1"/>
</dbReference>
<protein>
    <submittedName>
        <fullName evidence="9">Branched-chain amino acid ABC transporter permease</fullName>
    </submittedName>
</protein>
<proteinExistence type="inferred from homology"/>
<comment type="subcellular location">
    <subcellularLocation>
        <location evidence="1">Cell membrane</location>
        <topology evidence="1">Multi-pass membrane protein</topology>
    </subcellularLocation>
</comment>
<reference evidence="9 10" key="1">
    <citation type="submission" date="2018-10" db="EMBL/GenBank/DDBJ databases">
        <title>Draft genome of Cortibacter populi DSM10536.</title>
        <authorList>
            <person name="Bernier A.-M."/>
            <person name="Bernard K."/>
        </authorList>
    </citation>
    <scope>NUCLEOTIDE SEQUENCE [LARGE SCALE GENOMIC DNA]</scope>
    <source>
        <strain evidence="9 10">DSM 105136</strain>
    </source>
</reference>
<keyword evidence="6 8" id="KW-1133">Transmembrane helix</keyword>
<evidence type="ECO:0000256" key="4">
    <source>
        <dbReference type="ARBA" id="ARBA00022475"/>
    </source>
</evidence>
<evidence type="ECO:0000256" key="7">
    <source>
        <dbReference type="ARBA" id="ARBA00023136"/>
    </source>
</evidence>
<feature type="transmembrane region" description="Helical" evidence="8">
    <location>
        <begin position="167"/>
        <end position="185"/>
    </location>
</feature>
<evidence type="ECO:0000256" key="2">
    <source>
        <dbReference type="ARBA" id="ARBA00010735"/>
    </source>
</evidence>
<accession>A0A3M6R052</accession>
<feature type="transmembrane region" description="Helical" evidence="8">
    <location>
        <begin position="36"/>
        <end position="56"/>
    </location>
</feature>
<feature type="transmembrane region" description="Helical" evidence="8">
    <location>
        <begin position="12"/>
        <end position="30"/>
    </location>
</feature>
<evidence type="ECO:0000256" key="5">
    <source>
        <dbReference type="ARBA" id="ARBA00022692"/>
    </source>
</evidence>
<keyword evidence="7 8" id="KW-0472">Membrane</keyword>
<keyword evidence="5 8" id="KW-0812">Transmembrane</keyword>
<evidence type="ECO:0000256" key="6">
    <source>
        <dbReference type="ARBA" id="ARBA00022989"/>
    </source>
</evidence>
<gene>
    <name evidence="9" type="ORF">D8I35_06105</name>
</gene>
<keyword evidence="3" id="KW-0813">Transport</keyword>
<dbReference type="Proteomes" id="UP000278006">
    <property type="component" value="Unassembled WGS sequence"/>
</dbReference>
<sequence length="235" mass="24495">MHAFLKGLGGSLSIAAGYFPVAISFGLAAMEAGLPAWAVMMVSVLVYAGASQFLLISLLGSGAGLAASVSTVLLMNLRHVFYGPALATQLPAPGHGPQLPSPLLAFGLTDEVFATSMSKIGQVPPRQRQAWYAGMALGAYAAWIAGTACGTLLVGDLGAWPQWLRDGLAFVLPALFFTLLLDAGLRRWRMAVCTAALAAALLSRWLPAHHALVLAIVLGAACHALSQRQRALVHA</sequence>
<evidence type="ECO:0000313" key="9">
    <source>
        <dbReference type="EMBL" id="RMX08636.1"/>
    </source>
</evidence>
<name>A0A3M6R052_9BURK</name>
<dbReference type="EMBL" id="RDQO01000001">
    <property type="protein sequence ID" value="RMX08636.1"/>
    <property type="molecule type" value="Genomic_DNA"/>
</dbReference>
<evidence type="ECO:0000313" key="10">
    <source>
        <dbReference type="Proteomes" id="UP000278006"/>
    </source>
</evidence>
<dbReference type="GO" id="GO:1903785">
    <property type="term" value="P:L-valine transmembrane transport"/>
    <property type="evidence" value="ECO:0007669"/>
    <property type="project" value="TreeGrafter"/>
</dbReference>
<dbReference type="InterPro" id="IPR011606">
    <property type="entry name" value="Brnchd-chn_aa_trnsp_permease"/>
</dbReference>
<keyword evidence="4" id="KW-1003">Cell membrane</keyword>
<evidence type="ECO:0000256" key="3">
    <source>
        <dbReference type="ARBA" id="ARBA00022448"/>
    </source>
</evidence>
<feature type="transmembrane region" description="Helical" evidence="8">
    <location>
        <begin position="131"/>
        <end position="155"/>
    </location>
</feature>
<dbReference type="RefSeq" id="WP_122226762.1">
    <property type="nucleotide sequence ID" value="NZ_RDQO01000001.1"/>
</dbReference>
<evidence type="ECO:0000256" key="8">
    <source>
        <dbReference type="SAM" id="Phobius"/>
    </source>
</evidence>
<comment type="caution">
    <text evidence="9">The sequence shown here is derived from an EMBL/GenBank/DDBJ whole genome shotgun (WGS) entry which is preliminary data.</text>
</comment>
<evidence type="ECO:0000256" key="1">
    <source>
        <dbReference type="ARBA" id="ARBA00004651"/>
    </source>
</evidence>